<protein>
    <submittedName>
        <fullName evidence="2">ERF superfamily protein</fullName>
    </submittedName>
</protein>
<dbReference type="RefSeq" id="WP_105299813.1">
    <property type="nucleotide sequence ID" value="NZ_OKQR01000004.1"/>
</dbReference>
<sequence>MSNKMTFVELQNHMNLKKQAGQQVKYTYRSAEQILQTFKTLDSGWEIALNDEIVTVANRIFIQSIAEVTDGTDKRSSRAFAELADVPVLNTQKGERKQMSEPQWTGAVSSYSRKYALQGLFGIADIDVDELELEQQAFKKKEEVKSRDFNVEIMNANSKEQVLQIAKEAKQYGQGHAILDAYKAKMNQLEEKTNEPS</sequence>
<dbReference type="Pfam" id="PF04404">
    <property type="entry name" value="ERF"/>
    <property type="match status" value="1"/>
</dbReference>
<evidence type="ECO:0000313" key="1">
    <source>
        <dbReference type="EMBL" id="SPD94479.1"/>
    </source>
</evidence>
<organism evidence="2 3">
    <name type="scientific">Leuconostoc suionicum</name>
    <dbReference type="NCBI Taxonomy" id="1511761"/>
    <lineage>
        <taxon>Bacteria</taxon>
        <taxon>Bacillati</taxon>
        <taxon>Bacillota</taxon>
        <taxon>Bacilli</taxon>
        <taxon>Lactobacillales</taxon>
        <taxon>Lactobacillaceae</taxon>
        <taxon>Leuconostoc</taxon>
    </lineage>
</organism>
<reference evidence="1 4" key="1">
    <citation type="submission" date="2018-02" db="EMBL/GenBank/DDBJ databases">
        <authorList>
            <person name="Rodrigo-Torres L."/>
            <person name="Arahal R. D."/>
            <person name="Lucena T."/>
        </authorList>
    </citation>
    <scope>NUCLEOTIDE SEQUENCE [LARGE SCALE GENOMIC DNA]</scope>
    <source>
        <strain evidence="1 4">CECT 8486</strain>
    </source>
</reference>
<dbReference type="EMBL" id="OKQR01000004">
    <property type="protein sequence ID" value="SPD94479.1"/>
    <property type="molecule type" value="Genomic_DNA"/>
</dbReference>
<gene>
    <name evidence="1" type="ORF">LES8486_01663</name>
    <name evidence="2" type="ORF">LES9216_00028</name>
</gene>
<evidence type="ECO:0000313" key="3">
    <source>
        <dbReference type="Proteomes" id="UP000237923"/>
    </source>
</evidence>
<reference evidence="2 3" key="2">
    <citation type="submission" date="2018-02" db="EMBL/GenBank/DDBJ databases">
        <authorList>
            <person name="Cohen D.B."/>
            <person name="Kent A.D."/>
        </authorList>
    </citation>
    <scope>NUCLEOTIDE SEQUENCE [LARGE SCALE GENOMIC DNA]</scope>
    <source>
        <strain evidence="2 3">CECT 9216</strain>
    </source>
</reference>
<dbReference type="Proteomes" id="UP000239237">
    <property type="component" value="Unassembled WGS sequence"/>
</dbReference>
<dbReference type="EMBL" id="OKQU01000001">
    <property type="protein sequence ID" value="SPE06141.1"/>
    <property type="molecule type" value="Genomic_DNA"/>
</dbReference>
<accession>A0A2N9K749</accession>
<dbReference type="InterPro" id="IPR007499">
    <property type="entry name" value="ERF_bacteria_virus"/>
</dbReference>
<evidence type="ECO:0000313" key="4">
    <source>
        <dbReference type="Proteomes" id="UP000239237"/>
    </source>
</evidence>
<evidence type="ECO:0000313" key="2">
    <source>
        <dbReference type="EMBL" id="SPE06141.1"/>
    </source>
</evidence>
<dbReference type="Proteomes" id="UP000237923">
    <property type="component" value="Unassembled WGS sequence"/>
</dbReference>
<name>A0A2N9K749_9LACO</name>
<proteinExistence type="predicted"/>
<keyword evidence="4" id="KW-1185">Reference proteome</keyword>
<dbReference type="AlphaFoldDB" id="A0A2N9K749"/>